<evidence type="ECO:0000313" key="2">
    <source>
        <dbReference type="EMBL" id="MDT0648467.1"/>
    </source>
</evidence>
<accession>A0ABU3CQ49</accession>
<reference evidence="2 3" key="1">
    <citation type="submission" date="2023-09" db="EMBL/GenBank/DDBJ databases">
        <authorList>
            <person name="Rey-Velasco X."/>
        </authorList>
    </citation>
    <scope>NUCLEOTIDE SEQUENCE [LARGE SCALE GENOMIC DNA]</scope>
    <source>
        <strain evidence="2 3">F260</strain>
    </source>
</reference>
<dbReference type="EMBL" id="JAVRHO010000059">
    <property type="protein sequence ID" value="MDT0648467.1"/>
    <property type="molecule type" value="Genomic_DNA"/>
</dbReference>
<dbReference type="RefSeq" id="WP_311496555.1">
    <property type="nucleotide sequence ID" value="NZ_JAVRHO010000059.1"/>
</dbReference>
<organism evidence="2 3">
    <name type="scientific">Autumnicola lenta</name>
    <dbReference type="NCBI Taxonomy" id="3075593"/>
    <lineage>
        <taxon>Bacteria</taxon>
        <taxon>Pseudomonadati</taxon>
        <taxon>Bacteroidota</taxon>
        <taxon>Flavobacteriia</taxon>
        <taxon>Flavobacteriales</taxon>
        <taxon>Flavobacteriaceae</taxon>
        <taxon>Autumnicola</taxon>
    </lineage>
</organism>
<evidence type="ECO:0000313" key="3">
    <source>
        <dbReference type="Proteomes" id="UP001245285"/>
    </source>
</evidence>
<dbReference type="InterPro" id="IPR002560">
    <property type="entry name" value="Transposase_DDE"/>
</dbReference>
<proteinExistence type="predicted"/>
<name>A0ABU3CQ49_9FLAO</name>
<keyword evidence="3" id="KW-1185">Reference proteome</keyword>
<dbReference type="Proteomes" id="UP001245285">
    <property type="component" value="Unassembled WGS sequence"/>
</dbReference>
<comment type="caution">
    <text evidence="2">The sequence shown here is derived from an EMBL/GenBank/DDBJ whole genome shotgun (WGS) entry which is preliminary data.</text>
</comment>
<feature type="domain" description="Transposase IS204/IS1001/IS1096/IS1165 DDE" evidence="1">
    <location>
        <begin position="12"/>
        <end position="86"/>
    </location>
</feature>
<evidence type="ECO:0000259" key="1">
    <source>
        <dbReference type="Pfam" id="PF01610"/>
    </source>
</evidence>
<dbReference type="Pfam" id="PF01610">
    <property type="entry name" value="DDE_Tnp_ISL3"/>
    <property type="match status" value="1"/>
</dbReference>
<sequence length="94" mass="11202">MIFENKFLCPNSLLYKAPSNWTRIQAERASILFRSYPDIKRAYTLVHGLRKIFNETTEVKIAFTRLARWYKQVKESGFRAFNTVAKYKCISRIF</sequence>
<gene>
    <name evidence="2" type="ORF">RM545_17400</name>
</gene>
<protein>
    <submittedName>
        <fullName evidence="2">Transposase</fullName>
    </submittedName>
</protein>